<evidence type="ECO:0000256" key="2">
    <source>
        <dbReference type="ARBA" id="ARBA00012925"/>
    </source>
</evidence>
<feature type="compositionally biased region" description="Basic and acidic residues" evidence="7">
    <location>
        <begin position="35"/>
        <end position="54"/>
    </location>
</feature>
<protein>
    <recommendedName>
        <fullName evidence="2">carbonic anhydrase</fullName>
        <ecNumber evidence="2">4.2.1.1</ecNumber>
    </recommendedName>
</protein>
<evidence type="ECO:0000313" key="10">
    <source>
        <dbReference type="Proteomes" id="UP000662572"/>
    </source>
</evidence>
<dbReference type="InterPro" id="IPR001148">
    <property type="entry name" value="CA_dom"/>
</dbReference>
<evidence type="ECO:0000256" key="7">
    <source>
        <dbReference type="SAM" id="MobiDB-lite"/>
    </source>
</evidence>
<dbReference type="EMBL" id="BMZB01000003">
    <property type="protein sequence ID" value="GGZ36762.1"/>
    <property type="molecule type" value="Genomic_DNA"/>
</dbReference>
<dbReference type="SUPFAM" id="SSF51069">
    <property type="entry name" value="Carbonic anhydrase"/>
    <property type="match status" value="1"/>
</dbReference>
<comment type="caution">
    <text evidence="9">The sequence shown here is derived from an EMBL/GenBank/DDBJ whole genome shotgun (WGS) entry which is preliminary data.</text>
</comment>
<evidence type="ECO:0000256" key="6">
    <source>
        <dbReference type="ARBA" id="ARBA00048348"/>
    </source>
</evidence>
<dbReference type="InterPro" id="IPR023561">
    <property type="entry name" value="Carbonic_anhydrase_a-class"/>
</dbReference>
<dbReference type="Proteomes" id="UP000662572">
    <property type="component" value="Unassembled WGS sequence"/>
</dbReference>
<dbReference type="InterPro" id="IPR036398">
    <property type="entry name" value="CA_dom_sf"/>
</dbReference>
<dbReference type="PANTHER" id="PTHR18952">
    <property type="entry name" value="CARBONIC ANHYDRASE"/>
    <property type="match status" value="1"/>
</dbReference>
<proteinExistence type="inferred from homology"/>
<gene>
    <name evidence="9" type="primary">ecaA</name>
    <name evidence="9" type="ORF">GCM10011273_23890</name>
</gene>
<comment type="catalytic activity">
    <reaction evidence="6">
        <text>hydrogencarbonate + H(+) = CO2 + H2O</text>
        <dbReference type="Rhea" id="RHEA:10748"/>
        <dbReference type="ChEBI" id="CHEBI:15377"/>
        <dbReference type="ChEBI" id="CHEBI:15378"/>
        <dbReference type="ChEBI" id="CHEBI:16526"/>
        <dbReference type="ChEBI" id="CHEBI:17544"/>
        <dbReference type="EC" id="4.2.1.1"/>
    </reaction>
</comment>
<dbReference type="SMART" id="SM01057">
    <property type="entry name" value="Carb_anhydrase"/>
    <property type="match status" value="1"/>
</dbReference>
<dbReference type="PROSITE" id="PS51257">
    <property type="entry name" value="PROKAR_LIPOPROTEIN"/>
    <property type="match status" value="1"/>
</dbReference>
<feature type="domain" description="Alpha-carbonic anhydrase" evidence="8">
    <location>
        <begin position="63"/>
        <end position="289"/>
    </location>
</feature>
<dbReference type="CDD" id="cd03124">
    <property type="entry name" value="alpha_CA_prokaryotic_like"/>
    <property type="match status" value="1"/>
</dbReference>
<comment type="similarity">
    <text evidence="1">Belongs to the alpha-carbonic anhydrase family.</text>
</comment>
<name>A0A918Q9P3_9CAUL</name>
<evidence type="ECO:0000256" key="1">
    <source>
        <dbReference type="ARBA" id="ARBA00010718"/>
    </source>
</evidence>
<keyword evidence="10" id="KW-1185">Reference proteome</keyword>
<accession>A0A918Q9P3</accession>
<feature type="region of interest" description="Disordered" evidence="7">
    <location>
        <begin position="35"/>
        <end position="60"/>
    </location>
</feature>
<organism evidence="9 10">
    <name type="scientific">Asticcacaulis endophyticus</name>
    <dbReference type="NCBI Taxonomy" id="1395890"/>
    <lineage>
        <taxon>Bacteria</taxon>
        <taxon>Pseudomonadati</taxon>
        <taxon>Pseudomonadota</taxon>
        <taxon>Alphaproteobacteria</taxon>
        <taxon>Caulobacterales</taxon>
        <taxon>Caulobacteraceae</taxon>
        <taxon>Asticcacaulis</taxon>
    </lineage>
</organism>
<reference evidence="9" key="1">
    <citation type="journal article" date="2014" name="Int. J. Syst. Evol. Microbiol.">
        <title>Complete genome sequence of Corynebacterium casei LMG S-19264T (=DSM 44701T), isolated from a smear-ripened cheese.</title>
        <authorList>
            <consortium name="US DOE Joint Genome Institute (JGI-PGF)"/>
            <person name="Walter F."/>
            <person name="Albersmeier A."/>
            <person name="Kalinowski J."/>
            <person name="Ruckert C."/>
        </authorList>
    </citation>
    <scope>NUCLEOTIDE SEQUENCE</scope>
    <source>
        <strain evidence="9">KCTC 32296</strain>
    </source>
</reference>
<evidence type="ECO:0000256" key="5">
    <source>
        <dbReference type="ARBA" id="ARBA00023239"/>
    </source>
</evidence>
<evidence type="ECO:0000259" key="8">
    <source>
        <dbReference type="PROSITE" id="PS51144"/>
    </source>
</evidence>
<evidence type="ECO:0000256" key="4">
    <source>
        <dbReference type="ARBA" id="ARBA00022833"/>
    </source>
</evidence>
<evidence type="ECO:0000256" key="3">
    <source>
        <dbReference type="ARBA" id="ARBA00022723"/>
    </source>
</evidence>
<dbReference type="PANTHER" id="PTHR18952:SF265">
    <property type="entry name" value="CARBONIC ANHYDRASE"/>
    <property type="match status" value="1"/>
</dbReference>
<keyword evidence="3" id="KW-0479">Metal-binding</keyword>
<evidence type="ECO:0000313" key="9">
    <source>
        <dbReference type="EMBL" id="GGZ36762.1"/>
    </source>
</evidence>
<dbReference type="Gene3D" id="3.10.200.10">
    <property type="entry name" value="Alpha carbonic anhydrase"/>
    <property type="match status" value="1"/>
</dbReference>
<dbReference type="AlphaFoldDB" id="A0A918Q9P3"/>
<keyword evidence="5" id="KW-0456">Lyase</keyword>
<dbReference type="Pfam" id="PF00194">
    <property type="entry name" value="Carb_anhydrase"/>
    <property type="match status" value="1"/>
</dbReference>
<dbReference type="InterPro" id="IPR041891">
    <property type="entry name" value="Alpha_CA_prokaryot-like"/>
</dbReference>
<dbReference type="EC" id="4.2.1.1" evidence="2"/>
<dbReference type="GO" id="GO:0004089">
    <property type="term" value="F:carbonate dehydratase activity"/>
    <property type="evidence" value="ECO:0007669"/>
    <property type="project" value="UniProtKB-EC"/>
</dbReference>
<dbReference type="PROSITE" id="PS51144">
    <property type="entry name" value="ALPHA_CA_2"/>
    <property type="match status" value="1"/>
</dbReference>
<reference evidence="9" key="2">
    <citation type="submission" date="2020-09" db="EMBL/GenBank/DDBJ databases">
        <authorList>
            <person name="Sun Q."/>
            <person name="Kim S."/>
        </authorList>
    </citation>
    <scope>NUCLEOTIDE SEQUENCE</scope>
    <source>
        <strain evidence="9">KCTC 32296</strain>
    </source>
</reference>
<keyword evidence="4" id="KW-0862">Zinc</keyword>
<dbReference type="GO" id="GO:0008270">
    <property type="term" value="F:zinc ion binding"/>
    <property type="evidence" value="ECO:0007669"/>
    <property type="project" value="InterPro"/>
</dbReference>
<sequence>MVDRIEIRDSAMRIATFALSGLLLFSLAACSGGEKAAHGDEHAAPDHEAGHGDGHVSAGETLTQWGYSGDEGPSHWAQLGGAAAKCSSGARQSPIDLVSGGKPQLSKVTLDYLSSNATIQNDGHTIKVVPAKGGGLTTDGIRYDLKDIHFHSPSEHTINGRRAALETHFVHRSAKGDYLYVAVLSQVGVADPMLAPVWTYLPSDQTAPAAIPDLLINARDLMPAAEEFFVYSGSLTVPPCSEGVTWMVFSAPLSVSPEQVSAYETLLGSTARPIQARKDRDLLTVISAG</sequence>